<dbReference type="EMBL" id="JAACJM010000078">
    <property type="protein sequence ID" value="KAF5349863.1"/>
    <property type="molecule type" value="Genomic_DNA"/>
</dbReference>
<dbReference type="Gene3D" id="3.60.10.10">
    <property type="entry name" value="Endonuclease/exonuclease/phosphatase"/>
    <property type="match status" value="1"/>
</dbReference>
<dbReference type="InterPro" id="IPR036691">
    <property type="entry name" value="Endo/exonu/phosph_ase_sf"/>
</dbReference>
<dbReference type="OrthoDB" id="3261222at2759"/>
<keyword evidence="2" id="KW-1185">Reference proteome</keyword>
<proteinExistence type="predicted"/>
<evidence type="ECO:0000313" key="2">
    <source>
        <dbReference type="Proteomes" id="UP000559256"/>
    </source>
</evidence>
<gene>
    <name evidence="1" type="ORF">D9758_014006</name>
</gene>
<sequence>MQDIKILQMNTHKSKTATFDLINEDKDSSYSDNYDIICIQEPWRDAYGNARQNYHWTMVYLYSRPVLGREVLLCSIILVNKRIPTGSWQTLEIPDTNDINIVVDVGTLEENVQALKTFMDMNGGFAWALAHNCNFALDKFIVIHFPHPRNGPTPKAPPLSLRDTTVKETESVCVLGVMLDSQLKWKVQQASALGEATSIVSALWRITWPSQGVSLKMIRRLYISVVILKMTYGLDVWYTPPHCPEGGQKRVGSVSALHGLEKVHRQALLSITGAMRSAPTDLLETHANLLPMRYLLEKICYRSLIRIFSLPDNHPIRKMASNAYQHRNTTTHSPPLQTLSRLFDPPAPSDVETITPLAHPPDYDVLFSCDIPPDKDQVYTREENNRRRINIYSDGSRIDSHAGAAAVLLDKQNPANNQVLQHQLSALKLHTTYEAEGIGVVLRLALLQNCLHTNQDNTNMIGLDSKSFIEATFNFKHRPRQYIIDEIH</sequence>
<dbReference type="Gene3D" id="3.30.420.10">
    <property type="entry name" value="Ribonuclease H-like superfamily/Ribonuclease H"/>
    <property type="match status" value="1"/>
</dbReference>
<evidence type="ECO:0000313" key="1">
    <source>
        <dbReference type="EMBL" id="KAF5349863.1"/>
    </source>
</evidence>
<reference evidence="1 2" key="1">
    <citation type="journal article" date="2020" name="ISME J.">
        <title>Uncovering the hidden diversity of litter-decomposition mechanisms in mushroom-forming fungi.</title>
        <authorList>
            <person name="Floudas D."/>
            <person name="Bentzer J."/>
            <person name="Ahren D."/>
            <person name="Johansson T."/>
            <person name="Persson P."/>
            <person name="Tunlid A."/>
        </authorList>
    </citation>
    <scope>NUCLEOTIDE SEQUENCE [LARGE SCALE GENOMIC DNA]</scope>
    <source>
        <strain evidence="1 2">CBS 291.85</strain>
    </source>
</reference>
<dbReference type="InterPro" id="IPR036397">
    <property type="entry name" value="RNaseH_sf"/>
</dbReference>
<dbReference type="AlphaFoldDB" id="A0A8H5CYC5"/>
<protein>
    <submittedName>
        <fullName evidence="1">Uncharacterized protein</fullName>
    </submittedName>
</protein>
<accession>A0A8H5CYC5</accession>
<organism evidence="1 2">
    <name type="scientific">Tetrapyrgos nigripes</name>
    <dbReference type="NCBI Taxonomy" id="182062"/>
    <lineage>
        <taxon>Eukaryota</taxon>
        <taxon>Fungi</taxon>
        <taxon>Dikarya</taxon>
        <taxon>Basidiomycota</taxon>
        <taxon>Agaricomycotina</taxon>
        <taxon>Agaricomycetes</taxon>
        <taxon>Agaricomycetidae</taxon>
        <taxon>Agaricales</taxon>
        <taxon>Marasmiineae</taxon>
        <taxon>Marasmiaceae</taxon>
        <taxon>Tetrapyrgos</taxon>
    </lineage>
</organism>
<dbReference type="GO" id="GO:0003676">
    <property type="term" value="F:nucleic acid binding"/>
    <property type="evidence" value="ECO:0007669"/>
    <property type="project" value="InterPro"/>
</dbReference>
<dbReference type="Proteomes" id="UP000559256">
    <property type="component" value="Unassembled WGS sequence"/>
</dbReference>
<dbReference type="SUPFAM" id="SSF56219">
    <property type="entry name" value="DNase I-like"/>
    <property type="match status" value="1"/>
</dbReference>
<comment type="caution">
    <text evidence="1">The sequence shown here is derived from an EMBL/GenBank/DDBJ whole genome shotgun (WGS) entry which is preliminary data.</text>
</comment>
<name>A0A8H5CYC5_9AGAR</name>